<evidence type="ECO:0000313" key="2">
    <source>
        <dbReference type="Proteomes" id="UP000006878"/>
    </source>
</evidence>
<reference evidence="2" key="1">
    <citation type="journal article" date="2010" name="PLoS ONE">
        <title>The Arthrobacter arilaitensis Re117 genome sequence reveals its genetic adaptation to the surface of cheese.</title>
        <authorList>
            <person name="Monnet C."/>
            <person name="Loux V."/>
            <person name="Gibrat J.F."/>
            <person name="Spinnler E."/>
            <person name="Barbe V."/>
            <person name="Vacherie B."/>
            <person name="Gavory F."/>
            <person name="Gourbeyre E."/>
            <person name="Siguier P."/>
            <person name="Chandler M."/>
            <person name="Elleuch R."/>
            <person name="Irlinger F."/>
            <person name="Vallaeys T."/>
        </authorList>
    </citation>
    <scope>NUCLEOTIDE SEQUENCE</scope>
    <source>
        <strain evidence="2">DSM 16368 / CIP 108037 / IAM 15318 / JCM 13566 / Re117</strain>
    </source>
</reference>
<keyword evidence="1" id="KW-0614">Plasmid</keyword>
<keyword evidence="2" id="KW-1185">Reference proteome</keyword>
<proteinExistence type="predicted"/>
<dbReference type="EMBL" id="FQ311475">
    <property type="protein sequence ID" value="CBQ74083.1"/>
    <property type="molecule type" value="Genomic_DNA"/>
</dbReference>
<geneLocation type="plasmid" evidence="1 2">
    <name>pRE117-1</name>
</geneLocation>
<accession>A0ABM9PSR2</accession>
<dbReference type="Proteomes" id="UP000006878">
    <property type="component" value="Plasmid pRE117-1"/>
</dbReference>
<sequence length="45" mass="5271">MSDNSEWQARADEENRINRAAEKAWMELFPEGVEDGPTRGWPDYD</sequence>
<evidence type="ECO:0000313" key="1">
    <source>
        <dbReference type="EMBL" id="CBQ74083.1"/>
    </source>
</evidence>
<protein>
    <submittedName>
        <fullName evidence="1">Uncharacterized protein</fullName>
    </submittedName>
</protein>
<dbReference type="RefSeq" id="WP_013347399.1">
    <property type="nucleotide sequence ID" value="NC_014549.1"/>
</dbReference>
<gene>
    <name evidence="1" type="ordered locus">AARI_pI00410</name>
</gene>
<name>A0ABM9PSR2_GLUAR</name>
<dbReference type="GeneID" id="303187111"/>
<organism evidence="1 2">
    <name type="scientific">Glutamicibacter arilaitensis (strain DSM 16368 / CIP 108037 / IAM 15318 / JCM 13566 / NCIMB 14258 / Re117)</name>
    <name type="common">Arthrobacter arilaitensis</name>
    <dbReference type="NCBI Taxonomy" id="861360"/>
    <lineage>
        <taxon>Bacteria</taxon>
        <taxon>Bacillati</taxon>
        <taxon>Actinomycetota</taxon>
        <taxon>Actinomycetes</taxon>
        <taxon>Micrococcales</taxon>
        <taxon>Micrococcaceae</taxon>
        <taxon>Glutamicibacter</taxon>
    </lineage>
</organism>
<reference evidence="2" key="2">
    <citation type="submission" date="2010-07" db="EMBL/GenBank/DDBJ databases">
        <title>Complete genome sequence of Arthrobacter arilaitensis (strain DSM 16368 / CIP 108037 / JCM 13566 / Re117).</title>
        <authorList>
            <person name="Genoscope."/>
        </authorList>
    </citation>
    <scope>NUCLEOTIDE SEQUENCE [LARGE SCALE GENOMIC DNA]</scope>
    <source>
        <strain evidence="2">DSM 16368 / CIP 108037 / IAM 15318 / JCM 13566 / Re117</strain>
        <plasmid evidence="2">pRE117-1</plasmid>
    </source>
</reference>